<dbReference type="EMBL" id="CAJOBA010042905">
    <property type="protein sequence ID" value="CAF4141485.1"/>
    <property type="molecule type" value="Genomic_DNA"/>
</dbReference>
<evidence type="ECO:0000313" key="3">
    <source>
        <dbReference type="Proteomes" id="UP000677228"/>
    </source>
</evidence>
<sequence>MKIKERPTLIKILSPLKSVLNSDSEYKLPEQDQLKTLNSILGRRNFLPAGNDKIDCTKQPSAMIYEMSNENYFPLKHYNLRTAGFKRKRQHSSGGEFISTSRNRSRFPQRFRSRFSARNRSYSASHSHRPSLCVLTATGLGYEAISNLMSSLCLPITTKRHFIE</sequence>
<dbReference type="Proteomes" id="UP000677228">
    <property type="component" value="Unassembled WGS sequence"/>
</dbReference>
<evidence type="ECO:0000313" key="1">
    <source>
        <dbReference type="EMBL" id="CAF1330064.1"/>
    </source>
</evidence>
<evidence type="ECO:0000313" key="2">
    <source>
        <dbReference type="EMBL" id="CAF4141485.1"/>
    </source>
</evidence>
<proteinExistence type="predicted"/>
<accession>A0A8S2EYF3</accession>
<name>A0A8S2EYF3_9BILA</name>
<dbReference type="Proteomes" id="UP000682733">
    <property type="component" value="Unassembled WGS sequence"/>
</dbReference>
<organism evidence="1 3">
    <name type="scientific">Didymodactylos carnosus</name>
    <dbReference type="NCBI Taxonomy" id="1234261"/>
    <lineage>
        <taxon>Eukaryota</taxon>
        <taxon>Metazoa</taxon>
        <taxon>Spiralia</taxon>
        <taxon>Gnathifera</taxon>
        <taxon>Rotifera</taxon>
        <taxon>Eurotatoria</taxon>
        <taxon>Bdelloidea</taxon>
        <taxon>Philodinida</taxon>
        <taxon>Philodinidae</taxon>
        <taxon>Didymodactylos</taxon>
    </lineage>
</organism>
<dbReference type="AlphaFoldDB" id="A0A8S2EYF3"/>
<gene>
    <name evidence="1" type="ORF">OVA965_LOCUS29845</name>
    <name evidence="2" type="ORF">TMI583_LOCUS30633</name>
</gene>
<dbReference type="EMBL" id="CAJNOK010021288">
    <property type="protein sequence ID" value="CAF1330064.1"/>
    <property type="molecule type" value="Genomic_DNA"/>
</dbReference>
<protein>
    <submittedName>
        <fullName evidence="1">Uncharacterized protein</fullName>
    </submittedName>
</protein>
<comment type="caution">
    <text evidence="1">The sequence shown here is derived from an EMBL/GenBank/DDBJ whole genome shotgun (WGS) entry which is preliminary data.</text>
</comment>
<reference evidence="1" key="1">
    <citation type="submission" date="2021-02" db="EMBL/GenBank/DDBJ databases">
        <authorList>
            <person name="Nowell W R."/>
        </authorList>
    </citation>
    <scope>NUCLEOTIDE SEQUENCE</scope>
</reference>